<name>F3L4E7_9GAMM</name>
<dbReference type="Pfam" id="PF13561">
    <property type="entry name" value="adh_short_C2"/>
    <property type="match status" value="1"/>
</dbReference>
<evidence type="ECO:0000256" key="1">
    <source>
        <dbReference type="ARBA" id="ARBA00006484"/>
    </source>
</evidence>
<dbReference type="PANTHER" id="PTHR42760:SF40">
    <property type="entry name" value="3-OXOACYL-[ACYL-CARRIER-PROTEIN] REDUCTASE, CHLOROPLASTIC"/>
    <property type="match status" value="1"/>
</dbReference>
<dbReference type="eggNOG" id="COG1028">
    <property type="taxonomic scope" value="Bacteria"/>
</dbReference>
<dbReference type="PRINTS" id="PR00081">
    <property type="entry name" value="GDHRDH"/>
</dbReference>
<keyword evidence="3" id="KW-1185">Reference proteome</keyword>
<sequence length="256" mass="27145">MESKVAIITGAGGGIGEGLARAFAREGYTVVVAEIDETSGQRVANSLESLGGQGLFIPTDIADLVQVNAMVDDTIERFGRVDVLVNNAYPTGKGMTSVADIDRQRMRHSMSAGFDAVHVAMQAVYPTMRAQGFGRIINMCSLNGVNAHAGTVDYNCAKEAVRALTRTAAVEWGKDGITCNAVCPGAMSKAFKQRMAEMPEVFESITKMIPMGYSGDPEEDIAPVVLFLASEGGRYVTGNTIHVDGGGHINGVPWKP</sequence>
<organism evidence="2 3">
    <name type="scientific">Aequoribacter fuscus</name>
    <dbReference type="NCBI Taxonomy" id="2518989"/>
    <lineage>
        <taxon>Bacteria</taxon>
        <taxon>Pseudomonadati</taxon>
        <taxon>Pseudomonadota</taxon>
        <taxon>Gammaproteobacteria</taxon>
        <taxon>Cellvibrionales</taxon>
        <taxon>Halieaceae</taxon>
        <taxon>Aequoribacter</taxon>
    </lineage>
</organism>
<dbReference type="PROSITE" id="PS00061">
    <property type="entry name" value="ADH_SHORT"/>
    <property type="match status" value="1"/>
</dbReference>
<evidence type="ECO:0000313" key="2">
    <source>
        <dbReference type="EMBL" id="EGG28783.1"/>
    </source>
</evidence>
<evidence type="ECO:0000313" key="3">
    <source>
        <dbReference type="Proteomes" id="UP000005615"/>
    </source>
</evidence>
<proteinExistence type="inferred from homology"/>
<dbReference type="AlphaFoldDB" id="F3L4E7"/>
<comment type="caution">
    <text evidence="2">The sequence shown here is derived from an EMBL/GenBank/DDBJ whole genome shotgun (WGS) entry which is preliminary data.</text>
</comment>
<protein>
    <submittedName>
        <fullName evidence="2">Short-chain dehydrogenase/reductase SDR</fullName>
    </submittedName>
</protein>
<dbReference type="Proteomes" id="UP000005615">
    <property type="component" value="Unassembled WGS sequence"/>
</dbReference>
<dbReference type="GO" id="GO:0016616">
    <property type="term" value="F:oxidoreductase activity, acting on the CH-OH group of donors, NAD or NADP as acceptor"/>
    <property type="evidence" value="ECO:0007669"/>
    <property type="project" value="TreeGrafter"/>
</dbReference>
<gene>
    <name evidence="2" type="ORF">IMCC3088_2548</name>
</gene>
<dbReference type="EMBL" id="AEIG01000082">
    <property type="protein sequence ID" value="EGG28783.1"/>
    <property type="molecule type" value="Genomic_DNA"/>
</dbReference>
<dbReference type="SUPFAM" id="SSF51735">
    <property type="entry name" value="NAD(P)-binding Rossmann-fold domains"/>
    <property type="match status" value="1"/>
</dbReference>
<reference evidence="2 3" key="1">
    <citation type="journal article" date="2011" name="J. Bacteriol.">
        <title>Genome sequence of strain IMCC3088, a proteorhodopsin-containing marine bacterium belonging to the OM60/NOR5 clade.</title>
        <authorList>
            <person name="Jang Y."/>
            <person name="Oh H.M."/>
            <person name="Kang I."/>
            <person name="Lee K."/>
            <person name="Yang S.J."/>
            <person name="Cho J.C."/>
        </authorList>
    </citation>
    <scope>NUCLEOTIDE SEQUENCE [LARGE SCALE GENOMIC DNA]</scope>
    <source>
        <strain evidence="2 3">IMCC3088</strain>
    </source>
</reference>
<dbReference type="GO" id="GO:0030497">
    <property type="term" value="P:fatty acid elongation"/>
    <property type="evidence" value="ECO:0007669"/>
    <property type="project" value="TreeGrafter"/>
</dbReference>
<dbReference type="InterPro" id="IPR020904">
    <property type="entry name" value="Sc_DH/Rdtase_CS"/>
</dbReference>
<comment type="similarity">
    <text evidence="1">Belongs to the short-chain dehydrogenases/reductases (SDR) family.</text>
</comment>
<dbReference type="PANTHER" id="PTHR42760">
    <property type="entry name" value="SHORT-CHAIN DEHYDROGENASES/REDUCTASES FAMILY MEMBER"/>
    <property type="match status" value="1"/>
</dbReference>
<dbReference type="Gene3D" id="3.40.50.720">
    <property type="entry name" value="NAD(P)-binding Rossmann-like Domain"/>
    <property type="match status" value="1"/>
</dbReference>
<dbReference type="InterPro" id="IPR002347">
    <property type="entry name" value="SDR_fam"/>
</dbReference>
<dbReference type="PRINTS" id="PR00080">
    <property type="entry name" value="SDRFAMILY"/>
</dbReference>
<accession>F3L4E7</accession>
<dbReference type="InterPro" id="IPR036291">
    <property type="entry name" value="NAD(P)-bd_dom_sf"/>
</dbReference>
<dbReference type="STRING" id="2518989.IMCC3088_2548"/>
<dbReference type="FunFam" id="3.40.50.720:FF:000084">
    <property type="entry name" value="Short-chain dehydrogenase reductase"/>
    <property type="match status" value="1"/>
</dbReference>
<dbReference type="CDD" id="cd05233">
    <property type="entry name" value="SDR_c"/>
    <property type="match status" value="1"/>
</dbReference>